<dbReference type="InterPro" id="IPR001381">
    <property type="entry name" value="DHquinase_I"/>
</dbReference>
<evidence type="ECO:0000256" key="3">
    <source>
        <dbReference type="ARBA" id="ARBA00023270"/>
    </source>
</evidence>
<keyword evidence="3 4" id="KW-0704">Schiff base</keyword>
<evidence type="ECO:0000313" key="6">
    <source>
        <dbReference type="Proteomes" id="UP001651880"/>
    </source>
</evidence>
<feature type="binding site" evidence="4">
    <location>
        <position position="87"/>
    </location>
    <ligand>
        <name>3-dehydroquinate</name>
        <dbReference type="ChEBI" id="CHEBI:32364"/>
    </ligand>
</feature>
<keyword evidence="4" id="KW-0057">Aromatic amino acid biosynthesis</keyword>
<dbReference type="RefSeq" id="WP_255229073.1">
    <property type="nucleotide sequence ID" value="NZ_JAJEKE010000024.1"/>
</dbReference>
<dbReference type="EMBL" id="JAJEKE010000024">
    <property type="protein sequence ID" value="MCQ1531524.1"/>
    <property type="molecule type" value="Genomic_DNA"/>
</dbReference>
<dbReference type="PANTHER" id="PTHR43699">
    <property type="entry name" value="3-DEHYDROQUINATE DEHYDRATASE"/>
    <property type="match status" value="1"/>
</dbReference>
<evidence type="ECO:0000256" key="4">
    <source>
        <dbReference type="HAMAP-Rule" id="MF_00214"/>
    </source>
</evidence>
<sequence length="257" mass="28358">MRTEALKPIALKNKVLGGDKPLICIPLTSVGETDLMSEIDEVISLSPDMIEWRADYFEKYMDHSKVYNILRCLRAKAGEIPAIFTCRSHSEGGFRRIEDEIRAELYKNAILSGCIDVIDVELSFGRDNIEPIKALAVKTGVKLILSYHNFAETPSEEFMIDKIKEEIDSGGDIGKIAVMAKEQGDVLQLFNATHKARKEISSPVIAISMGPAGTLARLAGWMFGSDMTFASGVNASAPGQMPIGEMRKFIDALMKRL</sequence>
<dbReference type="Gene3D" id="3.20.20.70">
    <property type="entry name" value="Aldolase class I"/>
    <property type="match status" value="1"/>
</dbReference>
<keyword evidence="6" id="KW-1185">Reference proteome</keyword>
<dbReference type="Proteomes" id="UP001651880">
    <property type="component" value="Unassembled WGS sequence"/>
</dbReference>
<comment type="caution">
    <text evidence="4">Lacks conserved residue(s) required for the propagation of feature annotation.</text>
</comment>
<feature type="active site" description="Proton donor/acceptor" evidence="4">
    <location>
        <position position="148"/>
    </location>
</feature>
<feature type="binding site" evidence="4">
    <location>
        <position position="236"/>
    </location>
    <ligand>
        <name>3-dehydroquinate</name>
        <dbReference type="ChEBI" id="CHEBI:32364"/>
    </ligand>
</feature>
<dbReference type="InterPro" id="IPR018508">
    <property type="entry name" value="3-dehydroquinate_DH_AS"/>
</dbReference>
<feature type="binding site" evidence="4">
    <location>
        <begin position="51"/>
        <end position="53"/>
    </location>
    <ligand>
        <name>3-dehydroquinate</name>
        <dbReference type="ChEBI" id="CHEBI:32364"/>
    </ligand>
</feature>
<comment type="pathway">
    <text evidence="4">Metabolic intermediate biosynthesis; chorismate biosynthesis; chorismate from D-erythrose 4-phosphate and phosphoenolpyruvate: step 3/7.</text>
</comment>
<feature type="binding site" evidence="4">
    <location>
        <position position="217"/>
    </location>
    <ligand>
        <name>3-dehydroquinate</name>
        <dbReference type="ChEBI" id="CHEBI:32364"/>
    </ligand>
</feature>
<comment type="similarity">
    <text evidence="4">Belongs to the type-I 3-dehydroquinase family.</text>
</comment>
<comment type="function">
    <text evidence="4">Involved in the third step of the chorismate pathway, which leads to the biosynthesis of aromatic amino acids. Catalyzes the cis-dehydration of 3-dehydroquinate (DHQ) and introduces the first double bond of the aromatic ring to yield 3-dehydroshikimate.</text>
</comment>
<feature type="binding site" evidence="4">
    <location>
        <position position="240"/>
    </location>
    <ligand>
        <name>3-dehydroquinate</name>
        <dbReference type="ChEBI" id="CHEBI:32364"/>
    </ligand>
</feature>
<comment type="subunit">
    <text evidence="4">Homodimer.</text>
</comment>
<dbReference type="NCBIfam" id="TIGR01093">
    <property type="entry name" value="aroD"/>
    <property type="match status" value="1"/>
</dbReference>
<proteinExistence type="inferred from homology"/>
<dbReference type="HAMAP" id="MF_00214">
    <property type="entry name" value="AroD"/>
    <property type="match status" value="1"/>
</dbReference>
<gene>
    <name evidence="4 5" type="primary">aroD</name>
    <name evidence="5" type="ORF">LJD61_18585</name>
</gene>
<protein>
    <recommendedName>
        <fullName evidence="4">3-dehydroquinate dehydratase</fullName>
        <shortName evidence="4">3-dehydroquinase</shortName>
        <ecNumber evidence="4">4.2.1.10</ecNumber>
    </recommendedName>
    <alternativeName>
        <fullName evidence="4">Type I DHQase</fullName>
    </alternativeName>
    <alternativeName>
        <fullName evidence="4">Type I dehydroquinase</fullName>
        <shortName evidence="4">DHQ1</shortName>
    </alternativeName>
</protein>
<dbReference type="PROSITE" id="PS01028">
    <property type="entry name" value="DEHYDROQUINASE_I"/>
    <property type="match status" value="1"/>
</dbReference>
<dbReference type="Pfam" id="PF01487">
    <property type="entry name" value="DHquinase_I"/>
    <property type="match status" value="1"/>
</dbReference>
<organism evidence="5 6">
    <name type="scientific">Lutispora saccharofermentans</name>
    <dbReference type="NCBI Taxonomy" id="3024236"/>
    <lineage>
        <taxon>Bacteria</taxon>
        <taxon>Bacillati</taxon>
        <taxon>Bacillota</taxon>
        <taxon>Clostridia</taxon>
        <taxon>Lutisporales</taxon>
        <taxon>Lutisporaceae</taxon>
        <taxon>Lutispora</taxon>
    </lineage>
</organism>
<dbReference type="InterPro" id="IPR050146">
    <property type="entry name" value="Type-I_3-dehydroquinase"/>
</dbReference>
<name>A0ABT1NJV5_9FIRM</name>
<comment type="catalytic activity">
    <reaction evidence="1 4">
        <text>3-dehydroquinate = 3-dehydroshikimate + H2O</text>
        <dbReference type="Rhea" id="RHEA:21096"/>
        <dbReference type="ChEBI" id="CHEBI:15377"/>
        <dbReference type="ChEBI" id="CHEBI:16630"/>
        <dbReference type="ChEBI" id="CHEBI:32364"/>
        <dbReference type="EC" id="4.2.1.10"/>
    </reaction>
</comment>
<accession>A0ABT1NJV5</accession>
<comment type="caution">
    <text evidence="5">The sequence shown here is derived from an EMBL/GenBank/DDBJ whole genome shotgun (WGS) entry which is preliminary data.</text>
</comment>
<reference evidence="5 6" key="1">
    <citation type="submission" date="2021-10" db="EMBL/GenBank/DDBJ databases">
        <title>Lutispora strain m25 sp. nov., a thermophilic, non-spore-forming bacterium isolated from a lab-scale methanogenic bioreactor digesting anaerobic sludge.</title>
        <authorList>
            <person name="El Houari A."/>
            <person name="Mcdonald J."/>
        </authorList>
    </citation>
    <scope>NUCLEOTIDE SEQUENCE [LARGE SCALE GENOMIC DNA]</scope>
    <source>
        <strain evidence="6">m25</strain>
    </source>
</reference>
<dbReference type="EC" id="4.2.1.10" evidence="4"/>
<evidence type="ECO:0000256" key="1">
    <source>
        <dbReference type="ARBA" id="ARBA00001864"/>
    </source>
</evidence>
<dbReference type="GO" id="GO:0003855">
    <property type="term" value="F:3-dehydroquinate dehydratase activity"/>
    <property type="evidence" value="ECO:0007669"/>
    <property type="project" value="UniProtKB-EC"/>
</dbReference>
<keyword evidence="2 4" id="KW-0456">Lyase</keyword>
<evidence type="ECO:0000313" key="5">
    <source>
        <dbReference type="EMBL" id="MCQ1531524.1"/>
    </source>
</evidence>
<dbReference type="InterPro" id="IPR013785">
    <property type="entry name" value="Aldolase_TIM"/>
</dbReference>
<dbReference type="SUPFAM" id="SSF51569">
    <property type="entry name" value="Aldolase"/>
    <property type="match status" value="1"/>
</dbReference>
<feature type="active site" description="Schiff-base intermediate with substrate" evidence="4">
    <location>
        <position position="175"/>
    </location>
</feature>
<dbReference type="PANTHER" id="PTHR43699:SF1">
    <property type="entry name" value="3-DEHYDROQUINATE DEHYDRATASE"/>
    <property type="match status" value="1"/>
</dbReference>
<keyword evidence="4" id="KW-0028">Amino-acid biosynthesis</keyword>
<evidence type="ECO:0000256" key="2">
    <source>
        <dbReference type="ARBA" id="ARBA00023239"/>
    </source>
</evidence>
<dbReference type="CDD" id="cd00502">
    <property type="entry name" value="DHQase_I"/>
    <property type="match status" value="1"/>
</dbReference>